<comment type="caution">
    <text evidence="1">The sequence shown here is derived from an EMBL/GenBank/DDBJ whole genome shotgun (WGS) entry which is preliminary data.</text>
</comment>
<accession>A0A4C1UMF5</accession>
<gene>
    <name evidence="1" type="ORF">EVAR_11290_1</name>
</gene>
<evidence type="ECO:0000313" key="2">
    <source>
        <dbReference type="Proteomes" id="UP000299102"/>
    </source>
</evidence>
<keyword evidence="2" id="KW-1185">Reference proteome</keyword>
<proteinExistence type="predicted"/>
<dbReference type="AlphaFoldDB" id="A0A4C1UMF5"/>
<reference evidence="1 2" key="1">
    <citation type="journal article" date="2019" name="Commun. Biol.">
        <title>The bagworm genome reveals a unique fibroin gene that provides high tensile strength.</title>
        <authorList>
            <person name="Kono N."/>
            <person name="Nakamura H."/>
            <person name="Ohtoshi R."/>
            <person name="Tomita M."/>
            <person name="Numata K."/>
            <person name="Arakawa K."/>
        </authorList>
    </citation>
    <scope>NUCLEOTIDE SEQUENCE [LARGE SCALE GENOMIC DNA]</scope>
</reference>
<dbReference type="EMBL" id="BGZK01000188">
    <property type="protein sequence ID" value="GBP27054.1"/>
    <property type="molecule type" value="Genomic_DNA"/>
</dbReference>
<protein>
    <submittedName>
        <fullName evidence="1">Uncharacterized protein</fullName>
    </submittedName>
</protein>
<dbReference type="Proteomes" id="UP000299102">
    <property type="component" value="Unassembled WGS sequence"/>
</dbReference>
<name>A0A4C1UMF5_EUMVA</name>
<evidence type="ECO:0000313" key="1">
    <source>
        <dbReference type="EMBL" id="GBP27054.1"/>
    </source>
</evidence>
<sequence>MRYAFHWLVVEEYPAKVIHIAEEGEEDEEADENTVDPEFSAVSLVLELVKVRITTRKATAVIETLNSDSSPRLPGIPDGDRRVCPANKATIRASVGRGSVCDVANLSSLKSAKSILRGAYANSEIERIETCVIDGKILDIENEESTTCPRGRGRLPSTQKASGLTVVNLFFPEVKLNRSLQRVGEQAKPKRPSADARNHFGVLLSSHTSFLVG</sequence>
<organism evidence="1 2">
    <name type="scientific">Eumeta variegata</name>
    <name type="common">Bagworm moth</name>
    <name type="synonym">Eumeta japonica</name>
    <dbReference type="NCBI Taxonomy" id="151549"/>
    <lineage>
        <taxon>Eukaryota</taxon>
        <taxon>Metazoa</taxon>
        <taxon>Ecdysozoa</taxon>
        <taxon>Arthropoda</taxon>
        <taxon>Hexapoda</taxon>
        <taxon>Insecta</taxon>
        <taxon>Pterygota</taxon>
        <taxon>Neoptera</taxon>
        <taxon>Endopterygota</taxon>
        <taxon>Lepidoptera</taxon>
        <taxon>Glossata</taxon>
        <taxon>Ditrysia</taxon>
        <taxon>Tineoidea</taxon>
        <taxon>Psychidae</taxon>
        <taxon>Oiketicinae</taxon>
        <taxon>Eumeta</taxon>
    </lineage>
</organism>